<keyword evidence="8 9" id="KW-0472">Membrane</keyword>
<evidence type="ECO:0000256" key="1">
    <source>
        <dbReference type="ARBA" id="ARBA00004141"/>
    </source>
</evidence>
<comment type="pathway">
    <text evidence="3">Sphingolipid metabolism.</text>
</comment>
<evidence type="ECO:0000256" key="6">
    <source>
        <dbReference type="ARBA" id="ARBA00022692"/>
    </source>
</evidence>
<feature type="transmembrane region" description="Helical" evidence="9">
    <location>
        <begin position="304"/>
        <end position="323"/>
    </location>
</feature>
<dbReference type="SUPFAM" id="SSF53448">
    <property type="entry name" value="Nucleotide-diphospho-sugar transferases"/>
    <property type="match status" value="1"/>
</dbReference>
<organism evidence="10 11">
    <name type="scientific">Hansschlegelia zhihuaiae</name>
    <dbReference type="NCBI Taxonomy" id="405005"/>
    <lineage>
        <taxon>Bacteria</taxon>
        <taxon>Pseudomonadati</taxon>
        <taxon>Pseudomonadota</taxon>
        <taxon>Alphaproteobacteria</taxon>
        <taxon>Hyphomicrobiales</taxon>
        <taxon>Methylopilaceae</taxon>
        <taxon>Hansschlegelia</taxon>
    </lineage>
</organism>
<evidence type="ECO:0000256" key="2">
    <source>
        <dbReference type="ARBA" id="ARBA00004760"/>
    </source>
</evidence>
<protein>
    <submittedName>
        <fullName evidence="10">Glycosyltransferase</fullName>
    </submittedName>
</protein>
<evidence type="ECO:0000256" key="8">
    <source>
        <dbReference type="ARBA" id="ARBA00023136"/>
    </source>
</evidence>
<name>A0A4Q0MAQ2_9HYPH</name>
<dbReference type="Pfam" id="PF13506">
    <property type="entry name" value="Glyco_transf_21"/>
    <property type="match status" value="1"/>
</dbReference>
<dbReference type="NCBIfam" id="TIGR03472">
    <property type="entry name" value="HpnI"/>
    <property type="match status" value="1"/>
</dbReference>
<dbReference type="Proteomes" id="UP000289708">
    <property type="component" value="Unassembled WGS sequence"/>
</dbReference>
<comment type="caution">
    <text evidence="10">The sequence shown here is derived from an EMBL/GenBank/DDBJ whole genome shotgun (WGS) entry which is preliminary data.</text>
</comment>
<evidence type="ECO:0000256" key="9">
    <source>
        <dbReference type="SAM" id="Phobius"/>
    </source>
</evidence>
<dbReference type="CDD" id="cd02520">
    <property type="entry name" value="Glucosylceramide_synthase"/>
    <property type="match status" value="1"/>
</dbReference>
<dbReference type="EMBL" id="RYFI01000018">
    <property type="protein sequence ID" value="RXF70341.1"/>
    <property type="molecule type" value="Genomic_DNA"/>
</dbReference>
<dbReference type="PANTHER" id="PTHR12726">
    <property type="entry name" value="CERAMIDE GLUCOSYLTRANSFERASE"/>
    <property type="match status" value="1"/>
</dbReference>
<comment type="subcellular location">
    <subcellularLocation>
        <location evidence="1">Membrane</location>
        <topology evidence="1">Multi-pass membrane protein</topology>
    </subcellularLocation>
</comment>
<keyword evidence="6 9" id="KW-0812">Transmembrane</keyword>
<evidence type="ECO:0000313" key="10">
    <source>
        <dbReference type="EMBL" id="RXF70341.1"/>
    </source>
</evidence>
<evidence type="ECO:0000256" key="5">
    <source>
        <dbReference type="ARBA" id="ARBA00022679"/>
    </source>
</evidence>
<feature type="transmembrane region" description="Helical" evidence="9">
    <location>
        <begin position="6"/>
        <end position="27"/>
    </location>
</feature>
<dbReference type="InterPro" id="IPR017835">
    <property type="entry name" value="Hopen-assoc_HpnI"/>
</dbReference>
<evidence type="ECO:0000256" key="7">
    <source>
        <dbReference type="ARBA" id="ARBA00022989"/>
    </source>
</evidence>
<evidence type="ECO:0000256" key="4">
    <source>
        <dbReference type="ARBA" id="ARBA00022676"/>
    </source>
</evidence>
<dbReference type="AlphaFoldDB" id="A0A4Q0MAQ2"/>
<sequence>MDYAGYALLLLSAAGTACLLVAAARLFRFAPRSPAAIRADAVTILKPLHGAEPELLANLASFLDQNHDGPVQLVCGVQSASDPAIAVVQALREARPQADITLVVDPTIHGANAKISNLVNMAAKARHAVLIVSDSDMAVGRDYLARVTAALDAPGVGAVTCLYRGRGDAGGWSRLAAMGINAHFLPSVLLGTALGLASPCMGSTIALRARTLEAIGGFAAFSDRLADDYAIGAAVRARGEEVVLADLLLTHACAETSLKALLRQELRWSLTIQRLDKAGFAGSVVLHPFPTALVGAAFLGFTPLSLAAIGAALAARLTIALLVDRRAAARAAPLRWIPARDLLSFAVFVWTFFRGSVEWRGATFAVDAAGRLENRRDQTS</sequence>
<keyword evidence="5 10" id="KW-0808">Transferase</keyword>
<keyword evidence="7 9" id="KW-1133">Transmembrane helix</keyword>
<gene>
    <name evidence="10" type="ORF">EK403_17085</name>
</gene>
<dbReference type="InterPro" id="IPR029044">
    <property type="entry name" value="Nucleotide-diphossugar_trans"/>
</dbReference>
<dbReference type="PANTHER" id="PTHR12726:SF0">
    <property type="entry name" value="CERAMIDE GLUCOSYLTRANSFERASE"/>
    <property type="match status" value="1"/>
</dbReference>
<dbReference type="GO" id="GO:0016020">
    <property type="term" value="C:membrane"/>
    <property type="evidence" value="ECO:0007669"/>
    <property type="project" value="UniProtKB-SubCell"/>
</dbReference>
<evidence type="ECO:0000256" key="3">
    <source>
        <dbReference type="ARBA" id="ARBA00004991"/>
    </source>
</evidence>
<dbReference type="OrthoDB" id="9814255at2"/>
<dbReference type="InterPro" id="IPR025993">
    <property type="entry name" value="Ceramide_glucosylTrfase"/>
</dbReference>
<comment type="pathway">
    <text evidence="2">Lipid metabolism; sphingolipid metabolism.</text>
</comment>
<reference evidence="10 11" key="1">
    <citation type="submission" date="2018-12" db="EMBL/GenBank/DDBJ databases">
        <title>bacterium Hansschlegelia zhihuaiae S113.</title>
        <authorList>
            <person name="He J."/>
        </authorList>
    </citation>
    <scope>NUCLEOTIDE SEQUENCE [LARGE SCALE GENOMIC DNA]</scope>
    <source>
        <strain evidence="10 11">S 113</strain>
    </source>
</reference>
<evidence type="ECO:0000313" key="11">
    <source>
        <dbReference type="Proteomes" id="UP000289708"/>
    </source>
</evidence>
<accession>A0A4Q0MAQ2</accession>
<dbReference type="GO" id="GO:0006679">
    <property type="term" value="P:glucosylceramide biosynthetic process"/>
    <property type="evidence" value="ECO:0007669"/>
    <property type="project" value="TreeGrafter"/>
</dbReference>
<keyword evidence="4" id="KW-0328">Glycosyltransferase</keyword>
<proteinExistence type="predicted"/>
<keyword evidence="11" id="KW-1185">Reference proteome</keyword>
<dbReference type="Gene3D" id="3.90.550.10">
    <property type="entry name" value="Spore Coat Polysaccharide Biosynthesis Protein SpsA, Chain A"/>
    <property type="match status" value="1"/>
</dbReference>
<dbReference type="GO" id="GO:0008120">
    <property type="term" value="F:ceramide glucosyltransferase activity"/>
    <property type="evidence" value="ECO:0007669"/>
    <property type="project" value="TreeGrafter"/>
</dbReference>